<keyword evidence="5" id="KW-0949">S-adenosyl-L-methionine</keyword>
<evidence type="ECO:0000256" key="3">
    <source>
        <dbReference type="ARBA" id="ARBA00022747"/>
    </source>
</evidence>
<evidence type="ECO:0000256" key="6">
    <source>
        <dbReference type="SAM" id="MobiDB-lite"/>
    </source>
</evidence>
<keyword evidence="2 5" id="KW-0808">Transferase</keyword>
<gene>
    <name evidence="7" type="ORF">HNR38_001682</name>
</gene>
<evidence type="ECO:0000313" key="7">
    <source>
        <dbReference type="EMBL" id="MBB5321193.1"/>
    </source>
</evidence>
<name>A0A840UAG0_9GAMM</name>
<keyword evidence="8" id="KW-1185">Reference proteome</keyword>
<dbReference type="SUPFAM" id="SSF53335">
    <property type="entry name" value="S-adenosyl-L-methionine-dependent methyltransferases"/>
    <property type="match status" value="1"/>
</dbReference>
<protein>
    <submittedName>
        <fullName evidence="7">Site-specific DNA-cytosine methylase</fullName>
    </submittedName>
</protein>
<accession>A0A840UAG0</accession>
<dbReference type="PROSITE" id="PS51679">
    <property type="entry name" value="SAM_MT_C5"/>
    <property type="match status" value="1"/>
</dbReference>
<dbReference type="RefSeq" id="WP_183702138.1">
    <property type="nucleotide sequence ID" value="NZ_JACHFE010000004.1"/>
</dbReference>
<dbReference type="Proteomes" id="UP000591735">
    <property type="component" value="Unassembled WGS sequence"/>
</dbReference>
<comment type="caution">
    <text evidence="7">The sequence shown here is derived from an EMBL/GenBank/DDBJ whole genome shotgun (WGS) entry which is preliminary data.</text>
</comment>
<sequence length="570" mass="62178">MSVVEIRHFHLFCGLGCGAKGFNQSNPRVGTLQGEFRCLGGIDVDATAIANFQLLTGVPGTIRDLMSAQQYEAFHGHPPPTDWKEATPADIQNAAGGERPHIVFLSAPCKGFSGLLSQSLSTTAKYQALNELTLRGIWLALEAWRDDPPELLIFENVPRIANRGRHLLEQITQLLRAYGYAVSETTHDCGEIGGLAQSRRRFLLVARHEEKVPPFLYEPPKKTLRAVGDILGAMPLPGNADAGPMHRIPSLQWKTWVRLAFVEAGKDWRSLNRLKIENGYLKDFLIMPEYRPGYMGVNHWDESMGTVAGRSTPTNGAFSVADPRYEGQQYSQFGVLNWRETTGVVTGQRSPGQGRFSVADPRSGGEPVSRSKYRVTRYNEHAGAVIAASTTGEGAFSVADPRPGLSRKKGDSYLTAGHYGVVPWQSPAGAVSAAAGHDNGRWTVADPRPAATSEGPLDALPAATDRLIAEITALDGTWHRPFTTLELAALQSLIEPEEYLELHGKSDSVWREQIGNAVPAHAARAIGDTMGETLLLAWTGETFVLSPEKVWVQPLRVALSVDQQPLEEPA</sequence>
<comment type="catalytic activity">
    <reaction evidence="4">
        <text>a 2'-deoxycytidine in DNA + S-adenosyl-L-methionine = a 5-methyl-2'-deoxycytidine in DNA + S-adenosyl-L-homocysteine + H(+)</text>
        <dbReference type="Rhea" id="RHEA:13681"/>
        <dbReference type="Rhea" id="RHEA-COMP:11369"/>
        <dbReference type="Rhea" id="RHEA-COMP:11370"/>
        <dbReference type="ChEBI" id="CHEBI:15378"/>
        <dbReference type="ChEBI" id="CHEBI:57856"/>
        <dbReference type="ChEBI" id="CHEBI:59789"/>
        <dbReference type="ChEBI" id="CHEBI:85452"/>
        <dbReference type="ChEBI" id="CHEBI:85454"/>
        <dbReference type="EC" id="2.1.1.37"/>
    </reaction>
</comment>
<dbReference type="Gene3D" id="3.40.50.150">
    <property type="entry name" value="Vaccinia Virus protein VP39"/>
    <property type="match status" value="1"/>
</dbReference>
<organism evidence="7 8">
    <name type="scientific">Marinobacter oulmenensis</name>
    <dbReference type="NCBI Taxonomy" id="643747"/>
    <lineage>
        <taxon>Bacteria</taxon>
        <taxon>Pseudomonadati</taxon>
        <taxon>Pseudomonadota</taxon>
        <taxon>Gammaproteobacteria</taxon>
        <taxon>Pseudomonadales</taxon>
        <taxon>Marinobacteraceae</taxon>
        <taxon>Marinobacter</taxon>
    </lineage>
</organism>
<dbReference type="Gene3D" id="3.90.120.10">
    <property type="entry name" value="DNA Methylase, subunit A, domain 2"/>
    <property type="match status" value="1"/>
</dbReference>
<dbReference type="InterPro" id="IPR029063">
    <property type="entry name" value="SAM-dependent_MTases_sf"/>
</dbReference>
<proteinExistence type="inferred from homology"/>
<dbReference type="GO" id="GO:0003886">
    <property type="term" value="F:DNA (cytosine-5-)-methyltransferase activity"/>
    <property type="evidence" value="ECO:0007669"/>
    <property type="project" value="UniProtKB-EC"/>
</dbReference>
<keyword evidence="1 5" id="KW-0489">Methyltransferase</keyword>
<evidence type="ECO:0000256" key="4">
    <source>
        <dbReference type="ARBA" id="ARBA00047422"/>
    </source>
</evidence>
<dbReference type="GO" id="GO:0009307">
    <property type="term" value="P:DNA restriction-modification system"/>
    <property type="evidence" value="ECO:0007669"/>
    <property type="project" value="UniProtKB-KW"/>
</dbReference>
<evidence type="ECO:0000256" key="1">
    <source>
        <dbReference type="ARBA" id="ARBA00022603"/>
    </source>
</evidence>
<evidence type="ECO:0000256" key="5">
    <source>
        <dbReference type="PROSITE-ProRule" id="PRU01016"/>
    </source>
</evidence>
<feature type="active site" evidence="5">
    <location>
        <position position="109"/>
    </location>
</feature>
<comment type="similarity">
    <text evidence="5">Belongs to the class I-like SAM-binding methyltransferase superfamily. C5-methyltransferase family.</text>
</comment>
<feature type="region of interest" description="Disordered" evidence="6">
    <location>
        <begin position="346"/>
        <end position="370"/>
    </location>
</feature>
<dbReference type="InterPro" id="IPR001525">
    <property type="entry name" value="C5_MeTfrase"/>
</dbReference>
<dbReference type="GO" id="GO:0032259">
    <property type="term" value="P:methylation"/>
    <property type="evidence" value="ECO:0007669"/>
    <property type="project" value="UniProtKB-KW"/>
</dbReference>
<dbReference type="EMBL" id="JACHFE010000004">
    <property type="protein sequence ID" value="MBB5321193.1"/>
    <property type="molecule type" value="Genomic_DNA"/>
</dbReference>
<dbReference type="AlphaFoldDB" id="A0A840UAG0"/>
<keyword evidence="3" id="KW-0680">Restriction system</keyword>
<evidence type="ECO:0000256" key="2">
    <source>
        <dbReference type="ARBA" id="ARBA00022679"/>
    </source>
</evidence>
<reference evidence="7 8" key="1">
    <citation type="submission" date="2020-08" db="EMBL/GenBank/DDBJ databases">
        <title>Genomic Encyclopedia of Type Strains, Phase IV (KMG-IV): sequencing the most valuable type-strain genomes for metagenomic binning, comparative biology and taxonomic classification.</title>
        <authorList>
            <person name="Goeker M."/>
        </authorList>
    </citation>
    <scope>NUCLEOTIDE SEQUENCE [LARGE SCALE GENOMIC DNA]</scope>
    <source>
        <strain evidence="7 8">DSM 22359</strain>
    </source>
</reference>
<dbReference type="PRINTS" id="PR00105">
    <property type="entry name" value="C5METTRFRASE"/>
</dbReference>
<evidence type="ECO:0000313" key="8">
    <source>
        <dbReference type="Proteomes" id="UP000591735"/>
    </source>
</evidence>
<dbReference type="Pfam" id="PF00145">
    <property type="entry name" value="DNA_methylase"/>
    <property type="match status" value="1"/>
</dbReference>